<dbReference type="GO" id="GO:0004558">
    <property type="term" value="F:alpha-1,4-glucosidase activity"/>
    <property type="evidence" value="ECO:0007669"/>
    <property type="project" value="UniProtKB-EC"/>
</dbReference>
<dbReference type="InterPro" id="IPR017853">
    <property type="entry name" value="GH"/>
</dbReference>
<dbReference type="InterPro" id="IPR045857">
    <property type="entry name" value="O16G_dom_2"/>
</dbReference>
<dbReference type="AlphaFoldDB" id="A0AAN9TP08"/>
<dbReference type="EC" id="3.2.1.20" evidence="3"/>
<keyword evidence="9" id="KW-1185">Reference proteome</keyword>
<evidence type="ECO:0000256" key="5">
    <source>
        <dbReference type="ARBA" id="ARBA00023295"/>
    </source>
</evidence>
<sequence length="578" mass="67995">MKLLWCILCLNHVLALNKDWWKHSTMYEIFTPSYKDNNGDGWGDLKGIASKLDYLKNLGIDTIYLTPYHPSPMLDMGYDVADYYAIHPSLGTMADFDELINQLKKRDMKLIMDLVINHSSNQHQWFKKSIARVEPYTDYYVWRDPKGYDNNSHPIEPNNWCNIGIKSAWTWNEKRNQFYYHVFLPEQPDLNYRNPRVVREMKKIIKFWLNKGVAGMRLDAVPWIMEDSSFEDEEPINAENKGKKVGCLELKREKTMNIKDTFSFLRKIRFYVDEISAKANTLERIIILEAFGNEEQLKEYYGYYSYPSCHYVFNTIFVQQFNYWSPSIINSSINFWMYITPNTSAPNWQLGNHDSLRVSFKFIQEYVNVFFTLISTLPGIMVLYYGEEIGMTLGVVRPHQRGSFFNEFHRTPMQWDKSLSGGFSSNSKTWLPVNPNYWRINVKEQQSKSDSVYNFIKSLLTLRKTDTFMYGDFEKIILSDWVLVIKRSYKDKMYFVVLNLATEREKIHLDSHLPLAPEITALKVQLSTANSKLKKGALVVKKKKRSFMMQPMSSVVLSVEENIYSFGSEHEQRDQAKE</sequence>
<feature type="domain" description="Glycosyl hydrolase family 13 catalytic" evidence="7">
    <location>
        <begin position="28"/>
        <end position="463"/>
    </location>
</feature>
<dbReference type="Gene3D" id="3.20.20.80">
    <property type="entry name" value="Glycosidases"/>
    <property type="match status" value="2"/>
</dbReference>
<dbReference type="SUPFAM" id="SSF51445">
    <property type="entry name" value="(Trans)glycosidases"/>
    <property type="match status" value="1"/>
</dbReference>
<evidence type="ECO:0000256" key="4">
    <source>
        <dbReference type="ARBA" id="ARBA00023180"/>
    </source>
</evidence>
<feature type="signal peptide" evidence="6">
    <location>
        <begin position="1"/>
        <end position="15"/>
    </location>
</feature>
<reference evidence="8 9" key="1">
    <citation type="submission" date="2024-03" db="EMBL/GenBank/DDBJ databases">
        <title>Adaptation during the transition from Ophiocordyceps entomopathogen to insect associate is accompanied by gene loss and intensified selection.</title>
        <authorList>
            <person name="Ward C.M."/>
            <person name="Onetto C.A."/>
            <person name="Borneman A.R."/>
        </authorList>
    </citation>
    <scope>NUCLEOTIDE SEQUENCE [LARGE SCALE GENOMIC DNA]</scope>
    <source>
        <strain evidence="8">AWRI1</strain>
        <tissue evidence="8">Single Adult Female</tissue>
    </source>
</reference>
<keyword evidence="4" id="KW-0325">Glycoprotein</keyword>
<protein>
    <recommendedName>
        <fullName evidence="3">alpha-glucosidase</fullName>
        <ecNumber evidence="3">3.2.1.20</ecNumber>
    </recommendedName>
</protein>
<dbReference type="InterPro" id="IPR006047">
    <property type="entry name" value="GH13_cat_dom"/>
</dbReference>
<dbReference type="FunFam" id="3.90.400.10:FF:000001">
    <property type="entry name" value="Maltase A3, isoform A"/>
    <property type="match status" value="1"/>
</dbReference>
<dbReference type="Proteomes" id="UP001367676">
    <property type="component" value="Unassembled WGS sequence"/>
</dbReference>
<proteinExistence type="inferred from homology"/>
<name>A0AAN9TP08_9HEMI</name>
<gene>
    <name evidence="8" type="ORF">V9T40_009713</name>
</gene>
<keyword evidence="5" id="KW-0378">Hydrolase</keyword>
<accession>A0AAN9TP08</accession>
<dbReference type="Gene3D" id="3.90.400.10">
    <property type="entry name" value="Oligo-1,6-glucosidase, Domain 2"/>
    <property type="match status" value="1"/>
</dbReference>
<evidence type="ECO:0000256" key="6">
    <source>
        <dbReference type="SAM" id="SignalP"/>
    </source>
</evidence>
<dbReference type="PANTHER" id="PTHR10357">
    <property type="entry name" value="ALPHA-AMYLASE FAMILY MEMBER"/>
    <property type="match status" value="1"/>
</dbReference>
<dbReference type="SMART" id="SM00642">
    <property type="entry name" value="Aamy"/>
    <property type="match status" value="1"/>
</dbReference>
<dbReference type="PANTHER" id="PTHR10357:SF179">
    <property type="entry name" value="NEUTRAL AND BASIC AMINO ACID TRANSPORT PROTEIN RBAT"/>
    <property type="match status" value="1"/>
</dbReference>
<comment type="similarity">
    <text evidence="2">Belongs to the glycosyl hydrolase 13 family.</text>
</comment>
<organism evidence="8 9">
    <name type="scientific">Parthenolecanium corni</name>
    <dbReference type="NCBI Taxonomy" id="536013"/>
    <lineage>
        <taxon>Eukaryota</taxon>
        <taxon>Metazoa</taxon>
        <taxon>Ecdysozoa</taxon>
        <taxon>Arthropoda</taxon>
        <taxon>Hexapoda</taxon>
        <taxon>Insecta</taxon>
        <taxon>Pterygota</taxon>
        <taxon>Neoptera</taxon>
        <taxon>Paraneoptera</taxon>
        <taxon>Hemiptera</taxon>
        <taxon>Sternorrhyncha</taxon>
        <taxon>Coccoidea</taxon>
        <taxon>Coccidae</taxon>
        <taxon>Parthenolecanium</taxon>
    </lineage>
</organism>
<comment type="caution">
    <text evidence="8">The sequence shown here is derived from an EMBL/GenBank/DDBJ whole genome shotgun (WGS) entry which is preliminary data.</text>
</comment>
<evidence type="ECO:0000313" key="8">
    <source>
        <dbReference type="EMBL" id="KAK7602272.1"/>
    </source>
</evidence>
<evidence type="ECO:0000256" key="2">
    <source>
        <dbReference type="ARBA" id="ARBA00008061"/>
    </source>
</evidence>
<comment type="catalytic activity">
    <reaction evidence="1">
        <text>Hydrolysis of terminal, non-reducing (1-&gt;4)-linked alpha-D-glucose residues with release of alpha-D-glucose.</text>
        <dbReference type="EC" id="3.2.1.20"/>
    </reaction>
</comment>
<feature type="chain" id="PRO_5042873616" description="alpha-glucosidase" evidence="6">
    <location>
        <begin position="16"/>
        <end position="578"/>
    </location>
</feature>
<dbReference type="Pfam" id="PF00128">
    <property type="entry name" value="Alpha-amylase"/>
    <property type="match status" value="1"/>
</dbReference>
<evidence type="ECO:0000256" key="1">
    <source>
        <dbReference type="ARBA" id="ARBA00001657"/>
    </source>
</evidence>
<keyword evidence="6" id="KW-0732">Signal</keyword>
<evidence type="ECO:0000313" key="9">
    <source>
        <dbReference type="Proteomes" id="UP001367676"/>
    </source>
</evidence>
<dbReference type="GO" id="GO:0005975">
    <property type="term" value="P:carbohydrate metabolic process"/>
    <property type="evidence" value="ECO:0007669"/>
    <property type="project" value="InterPro"/>
</dbReference>
<dbReference type="EMBL" id="JBBCAQ010000010">
    <property type="protein sequence ID" value="KAK7602272.1"/>
    <property type="molecule type" value="Genomic_DNA"/>
</dbReference>
<evidence type="ECO:0000256" key="3">
    <source>
        <dbReference type="ARBA" id="ARBA00012741"/>
    </source>
</evidence>
<keyword evidence="5" id="KW-0326">Glycosidase</keyword>
<evidence type="ECO:0000259" key="7">
    <source>
        <dbReference type="SMART" id="SM00642"/>
    </source>
</evidence>